<sequence length="76" mass="8947">MVSHGRNKLNIKPVFLRDNRDVETFIEIKKAFENGKYSKAYDLATDAMEQYPSSIFGSDFLRYRLKALVQMDMKEH</sequence>
<reference evidence="1 2" key="1">
    <citation type="submission" date="2018-06" db="EMBL/GenBank/DDBJ databases">
        <title>Combined omics and stable isotope probing to characterize newly discovered Mariana Back-Arc vent microbial communities.</title>
        <authorList>
            <person name="Trembath-Reichert E."/>
            <person name="Huber J.A."/>
        </authorList>
    </citation>
    <scope>NUCLEOTIDE SEQUENCE [LARGE SCALE GENOMIC DNA]</scope>
    <source>
        <strain evidence="1">MAG 151</strain>
    </source>
</reference>
<name>A0A432HC36_9DELT</name>
<accession>A0A432HC36</accession>
<evidence type="ECO:0000313" key="1">
    <source>
        <dbReference type="EMBL" id="RTZ93223.1"/>
    </source>
</evidence>
<dbReference type="EMBL" id="QNZH01000002">
    <property type="protein sequence ID" value="RTZ93223.1"/>
    <property type="molecule type" value="Genomic_DNA"/>
</dbReference>
<proteinExistence type="predicted"/>
<evidence type="ECO:0000313" key="2">
    <source>
        <dbReference type="Proteomes" id="UP000288322"/>
    </source>
</evidence>
<dbReference type="AlphaFoldDB" id="A0A432HC36"/>
<comment type="caution">
    <text evidence="1">The sequence shown here is derived from an EMBL/GenBank/DDBJ whole genome shotgun (WGS) entry which is preliminary data.</text>
</comment>
<protein>
    <recommendedName>
        <fullName evidence="3">Tetratricopeptide repeat protein</fullName>
    </recommendedName>
</protein>
<dbReference type="Proteomes" id="UP000288322">
    <property type="component" value="Unassembled WGS sequence"/>
</dbReference>
<organism evidence="1 2">
    <name type="scientific">SAR324 cluster bacterium</name>
    <dbReference type="NCBI Taxonomy" id="2024889"/>
    <lineage>
        <taxon>Bacteria</taxon>
        <taxon>Deltaproteobacteria</taxon>
        <taxon>SAR324 cluster</taxon>
    </lineage>
</organism>
<gene>
    <name evidence="1" type="ORF">DSY93_00030</name>
</gene>
<feature type="non-terminal residue" evidence="1">
    <location>
        <position position="76"/>
    </location>
</feature>
<evidence type="ECO:0008006" key="3">
    <source>
        <dbReference type="Google" id="ProtNLM"/>
    </source>
</evidence>